<evidence type="ECO:0000313" key="2">
    <source>
        <dbReference type="EMBL" id="TPV32831.1"/>
    </source>
</evidence>
<dbReference type="EMBL" id="VHIQ01000005">
    <property type="protein sequence ID" value="TPV32831.1"/>
    <property type="molecule type" value="Genomic_DNA"/>
</dbReference>
<dbReference type="Proteomes" id="UP000317332">
    <property type="component" value="Unassembled WGS sequence"/>
</dbReference>
<keyword evidence="1" id="KW-0472">Membrane</keyword>
<keyword evidence="1" id="KW-1133">Transmembrane helix</keyword>
<accession>A0A506PG38</accession>
<evidence type="ECO:0000313" key="3">
    <source>
        <dbReference type="Proteomes" id="UP000317332"/>
    </source>
</evidence>
<evidence type="ECO:0000256" key="1">
    <source>
        <dbReference type="SAM" id="Phobius"/>
    </source>
</evidence>
<dbReference type="OrthoDB" id="821805at2"/>
<feature type="transmembrane region" description="Helical" evidence="1">
    <location>
        <begin position="21"/>
        <end position="40"/>
    </location>
</feature>
<keyword evidence="3" id="KW-1185">Reference proteome</keyword>
<dbReference type="RefSeq" id="WP_140990578.1">
    <property type="nucleotide sequence ID" value="NZ_VHIQ01000005.1"/>
</dbReference>
<organism evidence="2 3">
    <name type="scientific">Paucihalobacter ruber</name>
    <dbReference type="NCBI Taxonomy" id="2567861"/>
    <lineage>
        <taxon>Bacteria</taxon>
        <taxon>Pseudomonadati</taxon>
        <taxon>Bacteroidota</taxon>
        <taxon>Flavobacteriia</taxon>
        <taxon>Flavobacteriales</taxon>
        <taxon>Flavobacteriaceae</taxon>
        <taxon>Paucihalobacter</taxon>
    </lineage>
</organism>
<gene>
    <name evidence="2" type="ORF">FJ651_11005</name>
</gene>
<sequence length="257" mass="29959">MIKLFSKIRYNLMETGKKGRYLKYAIGEIILVVIGILIALQVNNWNVVRNENKTSLNLMIRLLSESKQNLEEVSKSIDTNNKGMDDCEQMLQLFGTNYKDKNVRTVDTLIYSVLSLPKFNYKSSTINEALNSGTVSLISSDDLRDLLYQIPSLYSEINWAEENIDQDSEINFFPYLYDQISMRQMDATFAPIKDRIGKSQLDVTDNRIILTDRKFENMIDNKMFLLNNLLRRYQNFYNLNKEVISLLETQINKLKSD</sequence>
<dbReference type="AlphaFoldDB" id="A0A506PG38"/>
<proteinExistence type="predicted"/>
<name>A0A506PG38_9FLAO</name>
<protein>
    <submittedName>
        <fullName evidence="2">Uncharacterized protein</fullName>
    </submittedName>
</protein>
<keyword evidence="1" id="KW-0812">Transmembrane</keyword>
<comment type="caution">
    <text evidence="2">The sequence shown here is derived from an EMBL/GenBank/DDBJ whole genome shotgun (WGS) entry which is preliminary data.</text>
</comment>
<reference evidence="2 3" key="1">
    <citation type="submission" date="2019-06" db="EMBL/GenBank/DDBJ databases">
        <title>Flavobacteriaceae Paucihalobacterium erythroidium CWB-1, complete genome.</title>
        <authorList>
            <person name="Wu S."/>
        </authorList>
    </citation>
    <scope>NUCLEOTIDE SEQUENCE [LARGE SCALE GENOMIC DNA]</scope>
    <source>
        <strain evidence="2 3">CWB-1</strain>
    </source>
</reference>